<keyword evidence="4" id="KW-1133">Transmembrane helix</keyword>
<protein>
    <recommendedName>
        <fullName evidence="2">histidine kinase</fullName>
        <ecNumber evidence="2">2.7.13.3</ecNumber>
    </recommendedName>
</protein>
<proteinExistence type="predicted"/>
<keyword evidence="4" id="KW-0472">Membrane</keyword>
<dbReference type="GO" id="GO:0000155">
    <property type="term" value="F:phosphorelay sensor kinase activity"/>
    <property type="evidence" value="ECO:0007669"/>
    <property type="project" value="InterPro"/>
</dbReference>
<evidence type="ECO:0000256" key="4">
    <source>
        <dbReference type="SAM" id="Phobius"/>
    </source>
</evidence>
<dbReference type="InterPro" id="IPR036097">
    <property type="entry name" value="HisK_dim/P_sf"/>
</dbReference>
<name>A0A091AVI1_9GAMM</name>
<comment type="catalytic activity">
    <reaction evidence="1">
        <text>ATP + protein L-histidine = ADP + protein N-phospho-L-histidine.</text>
        <dbReference type="EC" id="2.7.13.3"/>
    </reaction>
</comment>
<dbReference type="SMART" id="SM00387">
    <property type="entry name" value="HATPase_c"/>
    <property type="match status" value="1"/>
</dbReference>
<dbReference type="InterPro" id="IPR003594">
    <property type="entry name" value="HATPase_dom"/>
</dbReference>
<dbReference type="InterPro" id="IPR005467">
    <property type="entry name" value="His_kinase_dom"/>
</dbReference>
<gene>
    <name evidence="6" type="ORF">N790_02580</name>
</gene>
<dbReference type="SUPFAM" id="SSF47384">
    <property type="entry name" value="Homodimeric domain of signal transducing histidine kinase"/>
    <property type="match status" value="1"/>
</dbReference>
<evidence type="ECO:0000313" key="6">
    <source>
        <dbReference type="EMBL" id="KFN43272.1"/>
    </source>
</evidence>
<dbReference type="Gene3D" id="3.30.565.10">
    <property type="entry name" value="Histidine kinase-like ATPase, C-terminal domain"/>
    <property type="match status" value="1"/>
</dbReference>
<evidence type="ECO:0000256" key="2">
    <source>
        <dbReference type="ARBA" id="ARBA00012438"/>
    </source>
</evidence>
<dbReference type="PATRIC" id="fig|1384054.3.peg.2361"/>
<dbReference type="RefSeq" id="WP_052385934.1">
    <property type="nucleotide sequence ID" value="NZ_AVCH01000193.1"/>
</dbReference>
<dbReference type="Pfam" id="PF25323">
    <property type="entry name" value="6TM_PilS"/>
    <property type="match status" value="1"/>
</dbReference>
<dbReference type="Gene3D" id="1.10.287.130">
    <property type="match status" value="1"/>
</dbReference>
<organism evidence="6 7">
    <name type="scientific">Arenimonas malthae CC-JY-1</name>
    <dbReference type="NCBI Taxonomy" id="1384054"/>
    <lineage>
        <taxon>Bacteria</taxon>
        <taxon>Pseudomonadati</taxon>
        <taxon>Pseudomonadota</taxon>
        <taxon>Gammaproteobacteria</taxon>
        <taxon>Lysobacterales</taxon>
        <taxon>Lysobacteraceae</taxon>
        <taxon>Arenimonas</taxon>
    </lineage>
</organism>
<dbReference type="PANTHER" id="PTHR43065:SF52">
    <property type="entry name" value="SENSOR PROTEIN KINASE PILS"/>
    <property type="match status" value="1"/>
</dbReference>
<keyword evidence="3" id="KW-0597">Phosphoprotein</keyword>
<dbReference type="Pfam" id="PF02518">
    <property type="entry name" value="HATPase_c"/>
    <property type="match status" value="1"/>
</dbReference>
<comment type="caution">
    <text evidence="6">The sequence shown here is derived from an EMBL/GenBank/DDBJ whole genome shotgun (WGS) entry which is preliminary data.</text>
</comment>
<dbReference type="PRINTS" id="PR00344">
    <property type="entry name" value="BCTRLSENSOR"/>
</dbReference>
<dbReference type="SUPFAM" id="SSF55874">
    <property type="entry name" value="ATPase domain of HSP90 chaperone/DNA topoisomerase II/histidine kinase"/>
    <property type="match status" value="1"/>
</dbReference>
<evidence type="ECO:0000256" key="3">
    <source>
        <dbReference type="ARBA" id="ARBA00022553"/>
    </source>
</evidence>
<dbReference type="InterPro" id="IPR036890">
    <property type="entry name" value="HATPase_C_sf"/>
</dbReference>
<dbReference type="CDD" id="cd00082">
    <property type="entry name" value="HisKA"/>
    <property type="match status" value="1"/>
</dbReference>
<dbReference type="eggNOG" id="COG4191">
    <property type="taxonomic scope" value="Bacteria"/>
</dbReference>
<evidence type="ECO:0000259" key="5">
    <source>
        <dbReference type="PROSITE" id="PS50109"/>
    </source>
</evidence>
<dbReference type="PANTHER" id="PTHR43065">
    <property type="entry name" value="SENSOR HISTIDINE KINASE"/>
    <property type="match status" value="1"/>
</dbReference>
<sequence length="544" mass="58892">MASTPRKPANPSPQRRELYFFTLYRVLEACLLALVAFSPAGEFLLQIREPAMLQTIVVLYMVAAISLLIAGYRSELSAARQAGIGLAIDILVAALVLATTSGSQGGVALLLLFNVGAGALILPQKAGLGFAGAACAVVLADSLYLRAIASESARPLAESVMFSVTYLATAVLCELLSRQVLESQALAEQRGEELANQAEINELVIRRMRTGILVVDGEHLVKVCNEAAWGLLGKPSPDRRQLADIAMPLHRALLTWRQGRGETPKAMTLGDGTPEVLPRFVSLSLTDNLFLIFLDDSRVFSDRAEELTLATLGRLSASIAHEIRNPLAAIMYSVQLLEEATELPEADKRLLEIIHTQCHRMNGIVQDILGLARRERSQPESIDISQFARRFVDEYRASHPLETDILQSVSERSVLAMADPRHLHQVLTILVQNALTYGRMPGEPAKVTVSVRTAPPGAPPELNVIDRGPGIPPAVASQIFTPFYTTSEHGTGLGLYIAQQLCEANQCTLSYQPVPGGGSCFRIILPPGMTLMKDEASPGRLNLA</sequence>
<feature type="transmembrane region" description="Helical" evidence="4">
    <location>
        <begin position="78"/>
        <end position="98"/>
    </location>
</feature>
<dbReference type="SMART" id="SM00388">
    <property type="entry name" value="HisKA"/>
    <property type="match status" value="1"/>
</dbReference>
<dbReference type="AlphaFoldDB" id="A0A091AVI1"/>
<evidence type="ECO:0000256" key="1">
    <source>
        <dbReference type="ARBA" id="ARBA00000085"/>
    </source>
</evidence>
<keyword evidence="4" id="KW-0812">Transmembrane</keyword>
<dbReference type="EMBL" id="AVCH01000193">
    <property type="protein sequence ID" value="KFN43272.1"/>
    <property type="molecule type" value="Genomic_DNA"/>
</dbReference>
<dbReference type="Pfam" id="PF00512">
    <property type="entry name" value="HisKA"/>
    <property type="match status" value="1"/>
</dbReference>
<dbReference type="PROSITE" id="PS50109">
    <property type="entry name" value="HIS_KIN"/>
    <property type="match status" value="1"/>
</dbReference>
<feature type="domain" description="Histidine kinase" evidence="5">
    <location>
        <begin position="318"/>
        <end position="529"/>
    </location>
</feature>
<evidence type="ECO:0000313" key="7">
    <source>
        <dbReference type="Proteomes" id="UP000029392"/>
    </source>
</evidence>
<dbReference type="STRING" id="1384054.N790_02580"/>
<dbReference type="CDD" id="cd00075">
    <property type="entry name" value="HATPase"/>
    <property type="match status" value="1"/>
</dbReference>
<dbReference type="OrthoDB" id="9815750at2"/>
<accession>A0A091AVI1</accession>
<dbReference type="EC" id="2.7.13.3" evidence="2"/>
<dbReference type="InterPro" id="IPR003661">
    <property type="entry name" value="HisK_dim/P_dom"/>
</dbReference>
<keyword evidence="7" id="KW-1185">Reference proteome</keyword>
<dbReference type="InterPro" id="IPR004358">
    <property type="entry name" value="Sig_transdc_His_kin-like_C"/>
</dbReference>
<feature type="transmembrane region" description="Helical" evidence="4">
    <location>
        <begin position="51"/>
        <end position="72"/>
    </location>
</feature>
<feature type="transmembrane region" description="Helical" evidence="4">
    <location>
        <begin position="18"/>
        <end position="39"/>
    </location>
</feature>
<dbReference type="Proteomes" id="UP000029392">
    <property type="component" value="Unassembled WGS sequence"/>
</dbReference>
<reference evidence="6 7" key="1">
    <citation type="submission" date="2013-09" db="EMBL/GenBank/DDBJ databases">
        <title>Genome sequencing of Arenimonas malthae.</title>
        <authorList>
            <person name="Chen F."/>
            <person name="Wang G."/>
        </authorList>
    </citation>
    <scope>NUCLEOTIDE SEQUENCE [LARGE SCALE GENOMIC DNA]</scope>
    <source>
        <strain evidence="6 7">CC-JY-1</strain>
    </source>
</reference>